<keyword evidence="9" id="KW-0472">Membrane</keyword>
<comment type="caution">
    <text evidence="11">The sequence shown here is derived from an EMBL/GenBank/DDBJ whole genome shotgun (WGS) entry which is preliminary data.</text>
</comment>
<dbReference type="InterPro" id="IPR002401">
    <property type="entry name" value="Cyt_P450_E_grp-I"/>
</dbReference>
<evidence type="ECO:0000256" key="3">
    <source>
        <dbReference type="ARBA" id="ARBA00022692"/>
    </source>
</evidence>
<feature type="binding site" description="axial binding residue" evidence="10">
    <location>
        <position position="210"/>
    </location>
    <ligand>
        <name>heme</name>
        <dbReference type="ChEBI" id="CHEBI:30413"/>
    </ligand>
    <ligandPart>
        <name>Fe</name>
        <dbReference type="ChEBI" id="CHEBI:18248"/>
    </ligandPart>
</feature>
<dbReference type="EMBL" id="JAVYJV010000014">
    <property type="protein sequence ID" value="KAK4353979.1"/>
    <property type="molecule type" value="Genomic_DNA"/>
</dbReference>
<dbReference type="Proteomes" id="UP001291623">
    <property type="component" value="Unassembled WGS sequence"/>
</dbReference>
<comment type="subcellular location">
    <subcellularLocation>
        <location evidence="1">Membrane</location>
        <topology evidence="1">Single-pass membrane protein</topology>
    </subcellularLocation>
</comment>
<evidence type="ECO:0000256" key="8">
    <source>
        <dbReference type="ARBA" id="ARBA00023033"/>
    </source>
</evidence>
<reference evidence="11" key="1">
    <citation type="submission" date="2023-12" db="EMBL/GenBank/DDBJ databases">
        <title>Genome assembly of Anisodus tanguticus.</title>
        <authorList>
            <person name="Wang Y.-J."/>
        </authorList>
    </citation>
    <scope>NUCLEOTIDE SEQUENCE</scope>
    <source>
        <strain evidence="11">KB-2021</strain>
        <tissue evidence="11">Leaf</tissue>
    </source>
</reference>
<evidence type="ECO:0000313" key="11">
    <source>
        <dbReference type="EMBL" id="KAK4353979.1"/>
    </source>
</evidence>
<comment type="cofactor">
    <cofactor evidence="10">
        <name>heme</name>
        <dbReference type="ChEBI" id="CHEBI:30413"/>
    </cofactor>
</comment>
<dbReference type="InterPro" id="IPR036396">
    <property type="entry name" value="Cyt_P450_sf"/>
</dbReference>
<dbReference type="AlphaFoldDB" id="A0AAE1VA80"/>
<keyword evidence="12" id="KW-1185">Reference proteome</keyword>
<evidence type="ECO:0000256" key="4">
    <source>
        <dbReference type="ARBA" id="ARBA00022723"/>
    </source>
</evidence>
<dbReference type="PANTHER" id="PTHR47947">
    <property type="entry name" value="CYTOCHROME P450 82C3-RELATED"/>
    <property type="match status" value="1"/>
</dbReference>
<keyword evidence="2 10" id="KW-0349">Heme</keyword>
<keyword evidence="5" id="KW-1133">Transmembrane helix</keyword>
<evidence type="ECO:0000256" key="1">
    <source>
        <dbReference type="ARBA" id="ARBA00004167"/>
    </source>
</evidence>
<dbReference type="GO" id="GO:0004497">
    <property type="term" value="F:monooxygenase activity"/>
    <property type="evidence" value="ECO:0007669"/>
    <property type="project" value="UniProtKB-KW"/>
</dbReference>
<proteinExistence type="predicted"/>
<organism evidence="11 12">
    <name type="scientific">Anisodus tanguticus</name>
    <dbReference type="NCBI Taxonomy" id="243964"/>
    <lineage>
        <taxon>Eukaryota</taxon>
        <taxon>Viridiplantae</taxon>
        <taxon>Streptophyta</taxon>
        <taxon>Embryophyta</taxon>
        <taxon>Tracheophyta</taxon>
        <taxon>Spermatophyta</taxon>
        <taxon>Magnoliopsida</taxon>
        <taxon>eudicotyledons</taxon>
        <taxon>Gunneridae</taxon>
        <taxon>Pentapetalae</taxon>
        <taxon>asterids</taxon>
        <taxon>lamiids</taxon>
        <taxon>Solanales</taxon>
        <taxon>Solanaceae</taxon>
        <taxon>Solanoideae</taxon>
        <taxon>Hyoscyameae</taxon>
        <taxon>Anisodus</taxon>
    </lineage>
</organism>
<keyword evidence="6" id="KW-0560">Oxidoreductase</keyword>
<sequence length="270" mass="30820">MKRIHKDIDVVLQSWVDDLIKKGEMCNNHENQDVIDALLSVTDYDEFKAYGYSQETVIKATVLAIILDGADTTAVQWTWLMSLLLNNPSVMRRAQEEMHKNVGKDKWIEESDVQDLIYLQATIKEALRLYPPAPLLVPHEAVKDCKILGYDVPKGTRLFVNAWKIPRDSRVWTDPETFMPERFLNDDQEKSDASSQHFDFIPFGSGRQSCPGMNFTTLVTLLAFARLLQGFDFSTPCNMPVDMTEGLGINMPKETTLEVLIIPRLPSMMY</sequence>
<dbReference type="Pfam" id="PF00067">
    <property type="entry name" value="p450"/>
    <property type="match status" value="1"/>
</dbReference>
<evidence type="ECO:0000256" key="2">
    <source>
        <dbReference type="ARBA" id="ARBA00022617"/>
    </source>
</evidence>
<keyword evidence="8" id="KW-0503">Monooxygenase</keyword>
<evidence type="ECO:0000256" key="9">
    <source>
        <dbReference type="ARBA" id="ARBA00023136"/>
    </source>
</evidence>
<dbReference type="PRINTS" id="PR00463">
    <property type="entry name" value="EP450I"/>
</dbReference>
<gene>
    <name evidence="11" type="ORF">RND71_026173</name>
</gene>
<evidence type="ECO:0000256" key="5">
    <source>
        <dbReference type="ARBA" id="ARBA00022989"/>
    </source>
</evidence>
<dbReference type="Gene3D" id="1.10.630.10">
    <property type="entry name" value="Cytochrome P450"/>
    <property type="match status" value="1"/>
</dbReference>
<evidence type="ECO:0000256" key="7">
    <source>
        <dbReference type="ARBA" id="ARBA00023004"/>
    </source>
</evidence>
<evidence type="ECO:0000313" key="12">
    <source>
        <dbReference type="Proteomes" id="UP001291623"/>
    </source>
</evidence>
<accession>A0AAE1VA80</accession>
<evidence type="ECO:0000256" key="10">
    <source>
        <dbReference type="PIRSR" id="PIRSR602401-1"/>
    </source>
</evidence>
<keyword evidence="7 10" id="KW-0408">Iron</keyword>
<dbReference type="InterPro" id="IPR001128">
    <property type="entry name" value="Cyt_P450"/>
</dbReference>
<evidence type="ECO:0008006" key="13">
    <source>
        <dbReference type="Google" id="ProtNLM"/>
    </source>
</evidence>
<evidence type="ECO:0000256" key="6">
    <source>
        <dbReference type="ARBA" id="ARBA00023002"/>
    </source>
</evidence>
<dbReference type="SUPFAM" id="SSF48264">
    <property type="entry name" value="Cytochrome P450"/>
    <property type="match status" value="1"/>
</dbReference>
<name>A0AAE1VA80_9SOLA</name>
<protein>
    <recommendedName>
        <fullName evidence="13">Cytochrome P450</fullName>
    </recommendedName>
</protein>
<dbReference type="GO" id="GO:0020037">
    <property type="term" value="F:heme binding"/>
    <property type="evidence" value="ECO:0007669"/>
    <property type="project" value="InterPro"/>
</dbReference>
<dbReference type="GO" id="GO:0016020">
    <property type="term" value="C:membrane"/>
    <property type="evidence" value="ECO:0007669"/>
    <property type="project" value="UniProtKB-SubCell"/>
</dbReference>
<keyword evidence="4 10" id="KW-0479">Metal-binding</keyword>
<dbReference type="GO" id="GO:0005506">
    <property type="term" value="F:iron ion binding"/>
    <property type="evidence" value="ECO:0007669"/>
    <property type="project" value="InterPro"/>
</dbReference>
<keyword evidence="3" id="KW-0812">Transmembrane</keyword>
<dbReference type="PANTHER" id="PTHR47947:SF1">
    <property type="entry name" value="CYTOCHROME P450 82E3"/>
    <property type="match status" value="1"/>
</dbReference>
<dbReference type="PRINTS" id="PR00385">
    <property type="entry name" value="P450"/>
</dbReference>
<dbReference type="GO" id="GO:0016705">
    <property type="term" value="F:oxidoreductase activity, acting on paired donors, with incorporation or reduction of molecular oxygen"/>
    <property type="evidence" value="ECO:0007669"/>
    <property type="project" value="InterPro"/>
</dbReference>
<dbReference type="InterPro" id="IPR050651">
    <property type="entry name" value="Plant_Cytochrome_P450_Monoox"/>
</dbReference>